<dbReference type="KEGG" id="slut:H9L13_10895"/>
<feature type="transmembrane region" description="Helical" evidence="1">
    <location>
        <begin position="33"/>
        <end position="50"/>
    </location>
</feature>
<keyword evidence="1" id="KW-0472">Membrane</keyword>
<accession>A0A7G9SGZ7</accession>
<feature type="transmembrane region" description="Helical" evidence="1">
    <location>
        <begin position="56"/>
        <end position="73"/>
    </location>
</feature>
<dbReference type="RefSeq" id="WP_187537714.1">
    <property type="nucleotide sequence ID" value="NZ_BAABJT010000001.1"/>
</dbReference>
<evidence type="ECO:0000313" key="2">
    <source>
        <dbReference type="EMBL" id="QNN67122.1"/>
    </source>
</evidence>
<organism evidence="2 3">
    <name type="scientific">Sphingomonas lutea</name>
    <dbReference type="NCBI Taxonomy" id="1045317"/>
    <lineage>
        <taxon>Bacteria</taxon>
        <taxon>Pseudomonadati</taxon>
        <taxon>Pseudomonadota</taxon>
        <taxon>Alphaproteobacteria</taxon>
        <taxon>Sphingomonadales</taxon>
        <taxon>Sphingomonadaceae</taxon>
        <taxon>Sphingomonas</taxon>
    </lineage>
</organism>
<dbReference type="AlphaFoldDB" id="A0A7G9SGZ7"/>
<sequence length="81" mass="8976">MQTVYDWVTLAIFAGLVVLFLQRSSAEEPRDRLLHYLIAGAGCATVNYLGNEGMHLLAIIGLLGVLIFIQMTLKPLSAWTR</sequence>
<feature type="transmembrane region" description="Helical" evidence="1">
    <location>
        <begin position="6"/>
        <end position="21"/>
    </location>
</feature>
<evidence type="ECO:0000313" key="3">
    <source>
        <dbReference type="Proteomes" id="UP000515971"/>
    </source>
</evidence>
<name>A0A7G9SGZ7_9SPHN</name>
<dbReference type="InterPro" id="IPR054655">
    <property type="entry name" value="XrtV-like"/>
</dbReference>
<reference evidence="2 3" key="1">
    <citation type="submission" date="2020-08" db="EMBL/GenBank/DDBJ databases">
        <title>Genome sequence of Sphingomonas lutea KCTC 23642T.</title>
        <authorList>
            <person name="Hyun D.-W."/>
            <person name="Bae J.-W."/>
        </authorList>
    </citation>
    <scope>NUCLEOTIDE SEQUENCE [LARGE SCALE GENOMIC DNA]</scope>
    <source>
        <strain evidence="2 3">KCTC 23642</strain>
    </source>
</reference>
<keyword evidence="1" id="KW-1133">Transmembrane helix</keyword>
<dbReference type="NCBIfam" id="NF045607">
    <property type="entry name" value="exo_Victor_syst"/>
    <property type="match status" value="1"/>
</dbReference>
<keyword evidence="3" id="KW-1185">Reference proteome</keyword>
<dbReference type="EMBL" id="CP060718">
    <property type="protein sequence ID" value="QNN67122.1"/>
    <property type="molecule type" value="Genomic_DNA"/>
</dbReference>
<proteinExistence type="predicted"/>
<protein>
    <submittedName>
        <fullName evidence="2">Uncharacterized protein</fullName>
    </submittedName>
</protein>
<evidence type="ECO:0000256" key="1">
    <source>
        <dbReference type="SAM" id="Phobius"/>
    </source>
</evidence>
<keyword evidence="1" id="KW-0812">Transmembrane</keyword>
<gene>
    <name evidence="2" type="ORF">H9L13_10895</name>
</gene>
<dbReference type="Proteomes" id="UP000515971">
    <property type="component" value="Chromosome"/>
</dbReference>